<dbReference type="EMBL" id="CADCVN010000111">
    <property type="protein sequence ID" value="CAA9469293.1"/>
    <property type="molecule type" value="Genomic_DNA"/>
</dbReference>
<dbReference type="InterPro" id="IPR013783">
    <property type="entry name" value="Ig-like_fold"/>
</dbReference>
<dbReference type="Pfam" id="PF18962">
    <property type="entry name" value="Por_Secre_tail"/>
    <property type="match status" value="1"/>
</dbReference>
<sequence>MTIDRLDANGAKAWASGVEVTGGGGSKGFSGNISMNTASNNDLYVTWDANNGDVLHAKVAGTGSLGWADPLSLSNLAYNSKRCYARIRGDSTYVTWLQTVNGVTSTMLQKIGPDGNYALPAGGKAVGIANDYYGYPEIAFGGNNAVAFFSTNNAVAVGIGAQGLKPDNSLLWAATRTVSNAYQKGNFYQDFVALDNATDCNTIFWTGFDGNIYGANTCKNAAVLAITTGSVKVETVGTRNKISWESYNEIAGSSYEVERSLDGSAFASLALIKARGTNSSYAFWDETAVEGTNFYRIKLNNASGRTEYSNVVKAVINSKKAVVLSAYPNPVKGLLTISLNTTPGRNNGLSIYDMTGKVVKSFAIRSVPFTIDMIHFLPGVYLIKYKDDNQQAVIKIRKE</sequence>
<dbReference type="NCBIfam" id="TIGR04183">
    <property type="entry name" value="Por_Secre_tail"/>
    <property type="match status" value="1"/>
</dbReference>
<organism evidence="2">
    <name type="scientific">uncultured Segetibacter sp</name>
    <dbReference type="NCBI Taxonomy" id="481133"/>
    <lineage>
        <taxon>Bacteria</taxon>
        <taxon>Pseudomonadati</taxon>
        <taxon>Bacteroidota</taxon>
        <taxon>Chitinophagia</taxon>
        <taxon>Chitinophagales</taxon>
        <taxon>Chitinophagaceae</taxon>
        <taxon>Segetibacter</taxon>
        <taxon>environmental samples</taxon>
    </lineage>
</organism>
<evidence type="ECO:0000259" key="1">
    <source>
        <dbReference type="Pfam" id="PF18962"/>
    </source>
</evidence>
<accession>A0A6J4RGR2</accession>
<evidence type="ECO:0000313" key="2">
    <source>
        <dbReference type="EMBL" id="CAA9469293.1"/>
    </source>
</evidence>
<protein>
    <recommendedName>
        <fullName evidence="1">Secretion system C-terminal sorting domain-containing protein</fullName>
    </recommendedName>
</protein>
<dbReference type="Gene3D" id="2.60.40.10">
    <property type="entry name" value="Immunoglobulins"/>
    <property type="match status" value="1"/>
</dbReference>
<reference evidence="2" key="1">
    <citation type="submission" date="2020-02" db="EMBL/GenBank/DDBJ databases">
        <authorList>
            <person name="Meier V. D."/>
        </authorList>
    </citation>
    <scope>NUCLEOTIDE SEQUENCE</scope>
    <source>
        <strain evidence="2">AVDCRST_MAG96</strain>
    </source>
</reference>
<dbReference type="AlphaFoldDB" id="A0A6J4RGR2"/>
<proteinExistence type="predicted"/>
<name>A0A6J4RGR2_9BACT</name>
<gene>
    <name evidence="2" type="ORF">AVDCRST_MAG96-286</name>
</gene>
<dbReference type="InterPro" id="IPR026444">
    <property type="entry name" value="Secre_tail"/>
</dbReference>
<feature type="domain" description="Secretion system C-terminal sorting" evidence="1">
    <location>
        <begin position="327"/>
        <end position="395"/>
    </location>
</feature>